<name>A0A645H968_9ZZZZ</name>
<evidence type="ECO:0000259" key="2">
    <source>
        <dbReference type="Pfam" id="PF06429"/>
    </source>
</evidence>
<proteinExistence type="inferred from homology"/>
<protein>
    <recommendedName>
        <fullName evidence="2">Flagellar basal-body/hook protein C-terminal domain-containing protein</fullName>
    </recommendedName>
</protein>
<comment type="caution">
    <text evidence="3">The sequence shown here is derived from an EMBL/GenBank/DDBJ whole genome shotgun (WGS) entry which is preliminary data.</text>
</comment>
<dbReference type="Pfam" id="PF06429">
    <property type="entry name" value="Flg_bbr_C"/>
    <property type="match status" value="1"/>
</dbReference>
<comment type="similarity">
    <text evidence="1">Belongs to the flagella basal body rod proteins family.</text>
</comment>
<organism evidence="3">
    <name type="scientific">bioreactor metagenome</name>
    <dbReference type="NCBI Taxonomy" id="1076179"/>
    <lineage>
        <taxon>unclassified sequences</taxon>
        <taxon>metagenomes</taxon>
        <taxon>ecological metagenomes</taxon>
    </lineage>
</organism>
<reference evidence="3" key="1">
    <citation type="submission" date="2019-08" db="EMBL/GenBank/DDBJ databases">
        <authorList>
            <person name="Kucharzyk K."/>
            <person name="Murdoch R.W."/>
            <person name="Higgins S."/>
            <person name="Loffler F."/>
        </authorList>
    </citation>
    <scope>NUCLEOTIDE SEQUENCE</scope>
</reference>
<evidence type="ECO:0000313" key="3">
    <source>
        <dbReference type="EMBL" id="MPN32333.1"/>
    </source>
</evidence>
<evidence type="ECO:0000256" key="1">
    <source>
        <dbReference type="ARBA" id="ARBA00009677"/>
    </source>
</evidence>
<dbReference type="AlphaFoldDB" id="A0A645H968"/>
<sequence length="114" mass="12093">MGEGGQIKLNSLDFSVDAKGNIYEDGKLTDTLRITCPTDAAAVTKLGEGFYGYEGDTAAFEGEVVQGALESSNVDVAGEMTRMISDTRAFQSCAQVLRTMDETISKGVQLGSLK</sequence>
<accession>A0A645H968</accession>
<dbReference type="InterPro" id="IPR010930">
    <property type="entry name" value="Flg_bb/hook_C_dom"/>
</dbReference>
<dbReference type="EMBL" id="VSSQ01084278">
    <property type="protein sequence ID" value="MPN32333.1"/>
    <property type="molecule type" value="Genomic_DNA"/>
</dbReference>
<gene>
    <name evidence="3" type="ORF">SDC9_179811</name>
</gene>
<feature type="domain" description="Flagellar basal-body/hook protein C-terminal" evidence="2">
    <location>
        <begin position="65"/>
        <end position="110"/>
    </location>
</feature>